<dbReference type="InterPro" id="IPR037185">
    <property type="entry name" value="EmrE-like"/>
</dbReference>
<gene>
    <name evidence="8" type="ORF">FSZ31_11025</name>
</gene>
<proteinExistence type="inferred from homology"/>
<comment type="subcellular location">
    <subcellularLocation>
        <location evidence="1">Membrane</location>
        <topology evidence="1">Multi-pass membrane protein</topology>
    </subcellularLocation>
</comment>
<feature type="domain" description="EamA" evidence="7">
    <location>
        <begin position="131"/>
        <end position="261"/>
    </location>
</feature>
<dbReference type="AlphaFoldDB" id="A0A5C6U6F8"/>
<evidence type="ECO:0000256" key="3">
    <source>
        <dbReference type="ARBA" id="ARBA00022692"/>
    </source>
</evidence>
<accession>A0A5C6U6F8</accession>
<evidence type="ECO:0000259" key="7">
    <source>
        <dbReference type="Pfam" id="PF00892"/>
    </source>
</evidence>
<evidence type="ECO:0000256" key="6">
    <source>
        <dbReference type="SAM" id="Phobius"/>
    </source>
</evidence>
<organism evidence="8 9">
    <name type="scientific">Flavisphingopyxis soli</name>
    <dbReference type="NCBI Taxonomy" id="2601267"/>
    <lineage>
        <taxon>Bacteria</taxon>
        <taxon>Pseudomonadati</taxon>
        <taxon>Pseudomonadota</taxon>
        <taxon>Alphaproteobacteria</taxon>
        <taxon>Sphingomonadales</taxon>
        <taxon>Sphingopyxidaceae</taxon>
        <taxon>Flavisphingopyxis</taxon>
    </lineage>
</organism>
<evidence type="ECO:0000256" key="4">
    <source>
        <dbReference type="ARBA" id="ARBA00022989"/>
    </source>
</evidence>
<dbReference type="Gene3D" id="1.10.3730.20">
    <property type="match status" value="1"/>
</dbReference>
<feature type="transmembrane region" description="Helical" evidence="6">
    <location>
        <begin position="74"/>
        <end position="95"/>
    </location>
</feature>
<dbReference type="SUPFAM" id="SSF103481">
    <property type="entry name" value="Multidrug resistance efflux transporter EmrE"/>
    <property type="match status" value="2"/>
</dbReference>
<feature type="transmembrane region" description="Helical" evidence="6">
    <location>
        <begin position="133"/>
        <end position="150"/>
    </location>
</feature>
<keyword evidence="3 6" id="KW-0812">Transmembrane</keyword>
<dbReference type="Proteomes" id="UP000321129">
    <property type="component" value="Unassembled WGS sequence"/>
</dbReference>
<feature type="transmembrane region" description="Helical" evidence="6">
    <location>
        <begin position="162"/>
        <end position="183"/>
    </location>
</feature>
<feature type="transmembrane region" description="Helical" evidence="6">
    <location>
        <begin position="18"/>
        <end position="36"/>
    </location>
</feature>
<dbReference type="InterPro" id="IPR000620">
    <property type="entry name" value="EamA_dom"/>
</dbReference>
<name>A0A5C6U6F8_9SPHN</name>
<dbReference type="EMBL" id="VOPY01000003">
    <property type="protein sequence ID" value="TXC68402.1"/>
    <property type="molecule type" value="Genomic_DNA"/>
</dbReference>
<dbReference type="GO" id="GO:0016020">
    <property type="term" value="C:membrane"/>
    <property type="evidence" value="ECO:0007669"/>
    <property type="project" value="UniProtKB-SubCell"/>
</dbReference>
<feature type="transmembrane region" description="Helical" evidence="6">
    <location>
        <begin position="245"/>
        <end position="262"/>
    </location>
</feature>
<feature type="transmembrane region" description="Helical" evidence="6">
    <location>
        <begin position="189"/>
        <end position="212"/>
    </location>
</feature>
<dbReference type="PANTHER" id="PTHR22911">
    <property type="entry name" value="ACYL-MALONYL CONDENSING ENZYME-RELATED"/>
    <property type="match status" value="1"/>
</dbReference>
<protein>
    <submittedName>
        <fullName evidence="8">DMT family transporter</fullName>
    </submittedName>
</protein>
<evidence type="ECO:0000313" key="9">
    <source>
        <dbReference type="Proteomes" id="UP000321129"/>
    </source>
</evidence>
<dbReference type="OrthoDB" id="7818056at2"/>
<feature type="transmembrane region" description="Helical" evidence="6">
    <location>
        <begin position="48"/>
        <end position="68"/>
    </location>
</feature>
<evidence type="ECO:0000256" key="2">
    <source>
        <dbReference type="ARBA" id="ARBA00009853"/>
    </source>
</evidence>
<keyword evidence="5 6" id="KW-0472">Membrane</keyword>
<feature type="transmembrane region" description="Helical" evidence="6">
    <location>
        <begin position="219"/>
        <end position="239"/>
    </location>
</feature>
<comment type="caution">
    <text evidence="8">The sequence shown here is derived from an EMBL/GenBank/DDBJ whole genome shotgun (WGS) entry which is preliminary data.</text>
</comment>
<dbReference type="PANTHER" id="PTHR22911:SF6">
    <property type="entry name" value="SOLUTE CARRIER FAMILY 35 MEMBER G1"/>
    <property type="match status" value="1"/>
</dbReference>
<evidence type="ECO:0000313" key="8">
    <source>
        <dbReference type="EMBL" id="TXC68402.1"/>
    </source>
</evidence>
<keyword evidence="4 6" id="KW-1133">Transmembrane helix</keyword>
<reference evidence="8 9" key="1">
    <citation type="submission" date="2019-08" db="EMBL/GenBank/DDBJ databases">
        <title>Sphingorhabdus soil sp. nov., isolated from arctic soil.</title>
        <authorList>
            <person name="Liu Y."/>
        </authorList>
    </citation>
    <scope>NUCLEOTIDE SEQUENCE [LARGE SCALE GENOMIC DNA]</scope>
    <source>
        <strain evidence="8 9">D-2Q-5-6</strain>
    </source>
</reference>
<feature type="domain" description="EamA" evidence="7">
    <location>
        <begin position="5"/>
        <end position="118"/>
    </location>
</feature>
<evidence type="ECO:0000256" key="1">
    <source>
        <dbReference type="ARBA" id="ARBA00004141"/>
    </source>
</evidence>
<keyword evidence="9" id="KW-1185">Reference proteome</keyword>
<dbReference type="Pfam" id="PF00892">
    <property type="entry name" value="EamA"/>
    <property type="match status" value="2"/>
</dbReference>
<comment type="similarity">
    <text evidence="2">Belongs to the drug/metabolite transporter (DMT) superfamily. 10 TMS drug/metabolite exporter (DME) (TC 2.A.7.3) family.</text>
</comment>
<sequence length="289" mass="30680">MDAAMKGLVIALGTWPTMLWRSVLAIAVIAPIYLLLRARWPTRRALRFHIIRGVLVVPMSVLFFWGLARVPMAQAIALSFIAPLIAQWLAAVLLGETMGPRTLAGSLLASAGVAVIFTGQAKADLGVDALKGSIAIIGSAFFYAYNIVLMRQQALAAKPLEIAFFQFAVTGAAFWLLTPLIGLPPLPQGHWGALAIAALLSMSGMLLLAWAYARAGAGYLSASEYSGFAWATLFGWLVFGERVSPFTLAGATLILAGCWIAARAHSERPDAAPVAPDMIPPQAEAAHDA</sequence>
<feature type="transmembrane region" description="Helical" evidence="6">
    <location>
        <begin position="102"/>
        <end position="121"/>
    </location>
</feature>
<evidence type="ECO:0000256" key="5">
    <source>
        <dbReference type="ARBA" id="ARBA00023136"/>
    </source>
</evidence>